<organism evidence="10 11">
    <name type="scientific">Christiangramia antarctica</name>
    <dbReference type="NCBI Taxonomy" id="2058158"/>
    <lineage>
        <taxon>Bacteria</taxon>
        <taxon>Pseudomonadati</taxon>
        <taxon>Bacteroidota</taxon>
        <taxon>Flavobacteriia</taxon>
        <taxon>Flavobacteriales</taxon>
        <taxon>Flavobacteriaceae</taxon>
        <taxon>Christiangramia</taxon>
    </lineage>
</organism>
<name>A0ABW5X3H7_9FLAO</name>
<gene>
    <name evidence="10" type="ORF">ACFSYS_07430</name>
</gene>
<feature type="signal peptide" evidence="8">
    <location>
        <begin position="1"/>
        <end position="16"/>
    </location>
</feature>
<keyword evidence="6" id="KW-0106">Calcium</keyword>
<dbReference type="PANTHER" id="PTHR42693:SF42">
    <property type="entry name" value="ARYLSULFATASE G"/>
    <property type="match status" value="1"/>
</dbReference>
<feature type="domain" description="Sulfatase N-terminal" evidence="9">
    <location>
        <begin position="29"/>
        <end position="349"/>
    </location>
</feature>
<feature type="compositionally biased region" description="Basic and acidic residues" evidence="7">
    <location>
        <begin position="456"/>
        <end position="467"/>
    </location>
</feature>
<dbReference type="EMBL" id="JBHUOJ010000015">
    <property type="protein sequence ID" value="MFD2833118.1"/>
    <property type="molecule type" value="Genomic_DNA"/>
</dbReference>
<dbReference type="RefSeq" id="WP_251740465.1">
    <property type="nucleotide sequence ID" value="NZ_JBHUOJ010000015.1"/>
</dbReference>
<evidence type="ECO:0000256" key="8">
    <source>
        <dbReference type="SAM" id="SignalP"/>
    </source>
</evidence>
<dbReference type="InterPro" id="IPR050738">
    <property type="entry name" value="Sulfatase"/>
</dbReference>
<keyword evidence="11" id="KW-1185">Reference proteome</keyword>
<dbReference type="SUPFAM" id="SSF53649">
    <property type="entry name" value="Alkaline phosphatase-like"/>
    <property type="match status" value="1"/>
</dbReference>
<proteinExistence type="inferred from homology"/>
<evidence type="ECO:0000313" key="10">
    <source>
        <dbReference type="EMBL" id="MFD2833118.1"/>
    </source>
</evidence>
<evidence type="ECO:0000256" key="6">
    <source>
        <dbReference type="ARBA" id="ARBA00022837"/>
    </source>
</evidence>
<protein>
    <submittedName>
        <fullName evidence="10">Sulfatase</fullName>
    </submittedName>
</protein>
<evidence type="ECO:0000256" key="3">
    <source>
        <dbReference type="ARBA" id="ARBA00022723"/>
    </source>
</evidence>
<keyword evidence="3" id="KW-0479">Metal-binding</keyword>
<feature type="region of interest" description="Disordered" evidence="7">
    <location>
        <begin position="443"/>
        <end position="467"/>
    </location>
</feature>
<feature type="chain" id="PRO_5046598156" evidence="8">
    <location>
        <begin position="17"/>
        <end position="467"/>
    </location>
</feature>
<keyword evidence="5" id="KW-0378">Hydrolase</keyword>
<dbReference type="CDD" id="cd16144">
    <property type="entry name" value="ARS_like"/>
    <property type="match status" value="1"/>
</dbReference>
<dbReference type="Proteomes" id="UP001597438">
    <property type="component" value="Unassembled WGS sequence"/>
</dbReference>
<evidence type="ECO:0000256" key="7">
    <source>
        <dbReference type="SAM" id="MobiDB-lite"/>
    </source>
</evidence>
<comment type="caution">
    <text evidence="10">The sequence shown here is derived from an EMBL/GenBank/DDBJ whole genome shotgun (WGS) entry which is preliminary data.</text>
</comment>
<dbReference type="PROSITE" id="PS00523">
    <property type="entry name" value="SULFATASE_1"/>
    <property type="match status" value="1"/>
</dbReference>
<evidence type="ECO:0000256" key="2">
    <source>
        <dbReference type="ARBA" id="ARBA00008779"/>
    </source>
</evidence>
<keyword evidence="4 8" id="KW-0732">Signal</keyword>
<dbReference type="Gene3D" id="3.40.720.10">
    <property type="entry name" value="Alkaline Phosphatase, subunit A"/>
    <property type="match status" value="1"/>
</dbReference>
<sequence>MILRVCISLLVLLSLAQGECQHNTKPDSPNIVFILVDDLGYSDVGYMGYKKGLNTPNIDQLAKNGRIFAQAYAAAPVCSPTRASILTGKSPAELKLTCHIPGLPMAQYLERQHKGKSLKEAFFIDHLLLEEVTLAEALKSHGYKTGFFGKWHLSGSGSARSNSEGVINEKFQPQHQGFDVNIGGCAYGQPSSWFAPYNNATIPEKEEGEYLTDRMGDEAVNYITKSKNKPFFLYLSTYTVHTPLKAPQQVVKKNDGNTYHAMIEKLDQNVGKLMNHLKQNDLLENTMVVFYSDNGGLWGNPPLRGNKGSLHEGGVRVPLVISWPGKIEPGKSETPVTSIDLFPTIMEVVNNKSTIADHMEGISLLPELLHQKELKDRPLYWHFPHYRKEGQDMGAAIREGDWKLIQDFESDSIYLYNLKKDLGEVENLVEKHPQKAGELLEKLKSWQKKSNAEMPQKNKDFKSETPH</sequence>
<dbReference type="Gene3D" id="3.30.1120.10">
    <property type="match status" value="1"/>
</dbReference>
<accession>A0ABW5X3H7</accession>
<dbReference type="PANTHER" id="PTHR42693">
    <property type="entry name" value="ARYLSULFATASE FAMILY MEMBER"/>
    <property type="match status" value="1"/>
</dbReference>
<reference evidence="11" key="1">
    <citation type="journal article" date="2019" name="Int. J. Syst. Evol. Microbiol.">
        <title>The Global Catalogue of Microorganisms (GCM) 10K type strain sequencing project: providing services to taxonomists for standard genome sequencing and annotation.</title>
        <authorList>
            <consortium name="The Broad Institute Genomics Platform"/>
            <consortium name="The Broad Institute Genome Sequencing Center for Infectious Disease"/>
            <person name="Wu L."/>
            <person name="Ma J."/>
        </authorList>
    </citation>
    <scope>NUCLEOTIDE SEQUENCE [LARGE SCALE GENOMIC DNA]</scope>
    <source>
        <strain evidence="11">KCTC 52925</strain>
    </source>
</reference>
<evidence type="ECO:0000259" key="9">
    <source>
        <dbReference type="Pfam" id="PF00884"/>
    </source>
</evidence>
<evidence type="ECO:0000256" key="4">
    <source>
        <dbReference type="ARBA" id="ARBA00022729"/>
    </source>
</evidence>
<evidence type="ECO:0000313" key="11">
    <source>
        <dbReference type="Proteomes" id="UP001597438"/>
    </source>
</evidence>
<dbReference type="Pfam" id="PF00884">
    <property type="entry name" value="Sulfatase"/>
    <property type="match status" value="1"/>
</dbReference>
<comment type="similarity">
    <text evidence="2">Belongs to the sulfatase family.</text>
</comment>
<dbReference type="InterPro" id="IPR017850">
    <property type="entry name" value="Alkaline_phosphatase_core_sf"/>
</dbReference>
<dbReference type="InterPro" id="IPR000917">
    <property type="entry name" value="Sulfatase_N"/>
</dbReference>
<comment type="cofactor">
    <cofactor evidence="1">
        <name>Ca(2+)</name>
        <dbReference type="ChEBI" id="CHEBI:29108"/>
    </cofactor>
</comment>
<evidence type="ECO:0000256" key="1">
    <source>
        <dbReference type="ARBA" id="ARBA00001913"/>
    </source>
</evidence>
<dbReference type="InterPro" id="IPR024607">
    <property type="entry name" value="Sulfatase_CS"/>
</dbReference>
<evidence type="ECO:0000256" key="5">
    <source>
        <dbReference type="ARBA" id="ARBA00022801"/>
    </source>
</evidence>